<accession>A0A6H1ZN92</accession>
<protein>
    <submittedName>
        <fullName evidence="1">Putative ATPase domain containing protein</fullName>
    </submittedName>
</protein>
<gene>
    <name evidence="3" type="ORF">MM415A00845_0014</name>
    <name evidence="2" type="ORF">MM415B01226_0016</name>
    <name evidence="1" type="ORF">TM448A01341_0005</name>
    <name evidence="4" type="ORF">TM448B02107_0009</name>
</gene>
<evidence type="ECO:0000313" key="3">
    <source>
        <dbReference type="EMBL" id="QJA79665.1"/>
    </source>
</evidence>
<dbReference type="EMBL" id="MT144135">
    <property type="protein sequence ID" value="QJA49386.1"/>
    <property type="molecule type" value="Genomic_DNA"/>
</dbReference>
<dbReference type="EMBL" id="MT144874">
    <property type="protein sequence ID" value="QJI00758.1"/>
    <property type="molecule type" value="Genomic_DNA"/>
</dbReference>
<name>A0A6H1ZN92_9ZZZZ</name>
<dbReference type="Pfam" id="PF13479">
    <property type="entry name" value="AAA_24"/>
    <property type="match status" value="1"/>
</dbReference>
<dbReference type="EMBL" id="MT141386">
    <property type="protein sequence ID" value="QJA59832.1"/>
    <property type="molecule type" value="Genomic_DNA"/>
</dbReference>
<evidence type="ECO:0000313" key="4">
    <source>
        <dbReference type="EMBL" id="QJI00758.1"/>
    </source>
</evidence>
<evidence type="ECO:0000313" key="2">
    <source>
        <dbReference type="EMBL" id="QJA59832.1"/>
    </source>
</evidence>
<dbReference type="AlphaFoldDB" id="A0A6H1ZN92"/>
<evidence type="ECO:0000313" key="1">
    <source>
        <dbReference type="EMBL" id="QJA49386.1"/>
    </source>
</evidence>
<organism evidence="1">
    <name type="scientific">viral metagenome</name>
    <dbReference type="NCBI Taxonomy" id="1070528"/>
    <lineage>
        <taxon>unclassified sequences</taxon>
        <taxon>metagenomes</taxon>
        <taxon>organismal metagenomes</taxon>
    </lineage>
</organism>
<dbReference type="EMBL" id="MT142390">
    <property type="protein sequence ID" value="QJA79665.1"/>
    <property type="molecule type" value="Genomic_DNA"/>
</dbReference>
<sequence length="249" mass="27602">MLISLRGEEKVGKSHFSATAPTPIVVFNLDGGFQRCLGSFPALKTIVVEGKELAEALKTPADIYIVEYYLDFPSLTTIDAKNPFGKGLKISPIYTQFLQNIEMAVRNPAVKTLVFDTGTVWWEIARSAFKEKAGSDGMMARDYGTVNAEVRAVFNFVKAAEKRGMEKNLITLHHNKDIYVADKATGDTMADGCKHVGKFVDVKLRMTKDKKEGKIVTTTEIEDCGLNRTVEGKKLANLTFEKLQELAEL</sequence>
<reference evidence="1" key="1">
    <citation type="submission" date="2020-03" db="EMBL/GenBank/DDBJ databases">
        <title>The deep terrestrial virosphere.</title>
        <authorList>
            <person name="Holmfeldt K."/>
            <person name="Nilsson E."/>
            <person name="Simone D."/>
            <person name="Lopez-Fernandez M."/>
            <person name="Wu X."/>
            <person name="de Brujin I."/>
            <person name="Lundin D."/>
            <person name="Andersson A."/>
            <person name="Bertilsson S."/>
            <person name="Dopson M."/>
        </authorList>
    </citation>
    <scope>NUCLEOTIDE SEQUENCE</scope>
    <source>
        <strain evidence="3">MM415A00845</strain>
        <strain evidence="2">MM415B01226</strain>
        <strain evidence="1">TM448A01341</strain>
        <strain evidence="4">TM448B02107</strain>
    </source>
</reference>
<proteinExistence type="predicted"/>